<evidence type="ECO:0000313" key="4">
    <source>
        <dbReference type="EMBL" id="OEJ77084.1"/>
    </source>
</evidence>
<dbReference type="InterPro" id="IPR009078">
    <property type="entry name" value="Ferritin-like_SF"/>
</dbReference>
<proteinExistence type="inferred from homology"/>
<organism evidence="4">
    <name type="scientific">Desertifilum tharense IPPAS B-1220</name>
    <dbReference type="NCBI Taxonomy" id="1781255"/>
    <lineage>
        <taxon>Bacteria</taxon>
        <taxon>Bacillati</taxon>
        <taxon>Cyanobacteriota</taxon>
        <taxon>Cyanophyceae</taxon>
        <taxon>Desertifilales</taxon>
        <taxon>Desertifilaceae</taxon>
        <taxon>Desertifilum</taxon>
    </lineage>
</organism>
<dbReference type="SUPFAM" id="SSF47240">
    <property type="entry name" value="Ferritin-like"/>
    <property type="match status" value="1"/>
</dbReference>
<dbReference type="InterPro" id="IPR029062">
    <property type="entry name" value="Class_I_gatase-like"/>
</dbReference>
<dbReference type="Gene3D" id="3.40.50.880">
    <property type="match status" value="1"/>
</dbReference>
<dbReference type="STRING" id="1781255.BH720_01250"/>
<dbReference type="EMBL" id="MJGC01000016">
    <property type="protein sequence ID" value="OEJ77084.1"/>
    <property type="molecule type" value="Genomic_DNA"/>
</dbReference>
<evidence type="ECO:0000259" key="3">
    <source>
        <dbReference type="Pfam" id="PF01965"/>
    </source>
</evidence>
<evidence type="ECO:0000256" key="2">
    <source>
        <dbReference type="SAM" id="MobiDB-lite"/>
    </source>
</evidence>
<dbReference type="CDD" id="cd00657">
    <property type="entry name" value="Ferritin_like"/>
    <property type="match status" value="1"/>
</dbReference>
<comment type="similarity">
    <text evidence="1">Belongs to the peptidase C56 family.</text>
</comment>
<comment type="caution">
    <text evidence="4">The sequence shown here is derived from an EMBL/GenBank/DDBJ whole genome shotgun (WGS) entry which is preliminary data.</text>
</comment>
<feature type="domain" description="DJ-1/PfpI" evidence="3">
    <location>
        <begin position="10"/>
        <end position="174"/>
    </location>
</feature>
<dbReference type="InterPro" id="IPR002818">
    <property type="entry name" value="DJ-1/PfpI"/>
</dbReference>
<dbReference type="InterPro" id="IPR012347">
    <property type="entry name" value="Ferritin-like"/>
</dbReference>
<dbReference type="PANTHER" id="PTHR42733:SF2">
    <property type="entry name" value="DJ-1_THIJ_PFPI FAMILY PROTEIN"/>
    <property type="match status" value="1"/>
</dbReference>
<evidence type="ECO:0000256" key="1">
    <source>
        <dbReference type="ARBA" id="ARBA00008542"/>
    </source>
</evidence>
<dbReference type="Gene3D" id="1.20.1260.10">
    <property type="match status" value="1"/>
</dbReference>
<dbReference type="CDD" id="cd03134">
    <property type="entry name" value="GATase1_PfpI_like"/>
    <property type="match status" value="1"/>
</dbReference>
<dbReference type="NCBIfam" id="TIGR01382">
    <property type="entry name" value="PfpI"/>
    <property type="match status" value="1"/>
</dbReference>
<dbReference type="PROSITE" id="PS51276">
    <property type="entry name" value="PEPTIDASE_C56_PFPI"/>
    <property type="match status" value="1"/>
</dbReference>
<dbReference type="AlphaFoldDB" id="A0A1E5QR49"/>
<reference evidence="4" key="1">
    <citation type="submission" date="2016-09" db="EMBL/GenBank/DDBJ databases">
        <title>Draft genome of thermotolerant cyanobacterium Desertifilum sp. strain IPPAS B-1220.</title>
        <authorList>
            <person name="Sinetova M.A."/>
            <person name="Bolakhan K."/>
            <person name="Zayadan B.K."/>
            <person name="Mironov K.S."/>
            <person name="Ustinova V."/>
            <person name="Kupriyanova E.V."/>
            <person name="Sidorov R.A."/>
            <person name="Skrypnik A.N."/>
            <person name="Gogoleva N.E."/>
            <person name="Gogolev Y.V."/>
            <person name="Los D.A."/>
        </authorList>
    </citation>
    <scope>NUCLEOTIDE SEQUENCE [LARGE SCALE GENOMIC DNA]</scope>
    <source>
        <strain evidence="4">IPPAS B-1220</strain>
    </source>
</reference>
<name>A0A1E5QR49_9CYAN</name>
<sequence>MVSNHQTQKKRVAILIENGVEDAEFQIPHKALQLADAEIVILGSRTNETYKGKQGKVSIKADATTTETLPDAFDAVIIPGGMAPDTMRTNPNTVRFVKEAFNQGKLIAAVCHGPQVLIEADLLKDKNATGFIAIRKDMINAGANYIDEPLVVDGNLITSRQPGDLAIFTTAILSRLGLGGKEAALPMENDASAEWWKLADAWGGSTKGEIVTALNTALGGEKYSHEAFEQYAQKISNPQARSLFNEIVAAKAKHIQLIETRLSALNEKPSIPTAAAEPFAKLTSWLQSTKDIDVLRRSLGDLQTGIVDIFNLRKQFTDPVTTALFTQIQTNLESFEQHLAQLVRSSVNMDRTANPVGKTTPNPTTGAVAG</sequence>
<dbReference type="OrthoDB" id="9800516at2"/>
<protein>
    <submittedName>
        <fullName evidence="4">DJ-1/PfpI family protein</fullName>
    </submittedName>
</protein>
<accession>A0A1E5QR49</accession>
<dbReference type="PANTHER" id="PTHR42733">
    <property type="entry name" value="DJ-1 PROTEIN"/>
    <property type="match status" value="1"/>
</dbReference>
<dbReference type="Pfam" id="PF01965">
    <property type="entry name" value="DJ-1_PfpI"/>
    <property type="match status" value="1"/>
</dbReference>
<feature type="region of interest" description="Disordered" evidence="2">
    <location>
        <begin position="350"/>
        <end position="370"/>
    </location>
</feature>
<gene>
    <name evidence="4" type="ORF">BH720_01250</name>
</gene>
<dbReference type="SUPFAM" id="SSF52317">
    <property type="entry name" value="Class I glutamine amidotransferase-like"/>
    <property type="match status" value="1"/>
</dbReference>
<dbReference type="RefSeq" id="WP_069965324.1">
    <property type="nucleotide sequence ID" value="NZ_CM124774.1"/>
</dbReference>
<dbReference type="InterPro" id="IPR006286">
    <property type="entry name" value="C56_PfpI-like"/>
</dbReference>